<dbReference type="InterPro" id="IPR050114">
    <property type="entry name" value="UPF0173_UPF0282_UlaG_hydrolase"/>
</dbReference>
<comment type="catalytic activity">
    <reaction evidence="4">
        <text>3',5'-cyclic UMP + H2O = UMP + H(+)</text>
        <dbReference type="Rhea" id="RHEA:70575"/>
        <dbReference type="ChEBI" id="CHEBI:15377"/>
        <dbReference type="ChEBI" id="CHEBI:15378"/>
        <dbReference type="ChEBI" id="CHEBI:57865"/>
        <dbReference type="ChEBI" id="CHEBI:184387"/>
    </reaction>
    <physiologicalReaction direction="left-to-right" evidence="4">
        <dbReference type="Rhea" id="RHEA:70576"/>
    </physiologicalReaction>
</comment>
<sequence>MKFTLIRHASLWLEYAGSTLLVDPMLGAAGVNPPIANSGDDRRNPLVGLPGDPARWLSPDAVLVTHLHPDHWDDAAAEGLPKAVPVFCQPGDQAAFRGRGFGDVTEVDGGASFRGISIVRTGGRHGTGEIGRRMGPVSGFVLRAPGEPTVYVAGDTIWCDEVKDALESHRPDVVVVNAGGAEFLTGGPITMDAEGVIAVVRHAPDTEVIAVHMDAINHCRVTRGLLRERLAAEGLAERVAIPLDGDTR</sequence>
<protein>
    <submittedName>
        <fullName evidence="6">MBL fold metallo-hydrolase</fullName>
    </submittedName>
</protein>
<keyword evidence="1" id="KW-0378">Hydrolase</keyword>
<evidence type="ECO:0000256" key="4">
    <source>
        <dbReference type="ARBA" id="ARBA00048505"/>
    </source>
</evidence>
<name>A0ABS3WJR6_9BACL</name>
<comment type="catalytic activity">
    <reaction evidence="2">
        <text>3',5'-cyclic CMP + H2O = CMP + H(+)</text>
        <dbReference type="Rhea" id="RHEA:72675"/>
        <dbReference type="ChEBI" id="CHEBI:15377"/>
        <dbReference type="ChEBI" id="CHEBI:15378"/>
        <dbReference type="ChEBI" id="CHEBI:58003"/>
        <dbReference type="ChEBI" id="CHEBI:60377"/>
    </reaction>
    <physiologicalReaction direction="left-to-right" evidence="2">
        <dbReference type="Rhea" id="RHEA:72676"/>
    </physiologicalReaction>
</comment>
<dbReference type="InterPro" id="IPR036866">
    <property type="entry name" value="RibonucZ/Hydroxyglut_hydro"/>
</dbReference>
<organism evidence="6 7">
    <name type="scientific">Paenibacillus artemisiicola</name>
    <dbReference type="NCBI Taxonomy" id="1172618"/>
    <lineage>
        <taxon>Bacteria</taxon>
        <taxon>Bacillati</taxon>
        <taxon>Bacillota</taxon>
        <taxon>Bacilli</taxon>
        <taxon>Bacillales</taxon>
        <taxon>Paenibacillaceae</taxon>
        <taxon>Paenibacillus</taxon>
    </lineage>
</organism>
<reference evidence="6 7" key="1">
    <citation type="submission" date="2021-03" db="EMBL/GenBank/DDBJ databases">
        <title>Paenibacillus artemisicola MWE-103 whole genome sequence.</title>
        <authorList>
            <person name="Ham Y.J."/>
        </authorList>
    </citation>
    <scope>NUCLEOTIDE SEQUENCE [LARGE SCALE GENOMIC DNA]</scope>
    <source>
        <strain evidence="6 7">MWE-103</strain>
    </source>
</reference>
<evidence type="ECO:0000313" key="6">
    <source>
        <dbReference type="EMBL" id="MBO7748565.1"/>
    </source>
</evidence>
<dbReference type="InterPro" id="IPR001279">
    <property type="entry name" value="Metallo-B-lactamas"/>
</dbReference>
<evidence type="ECO:0000313" key="7">
    <source>
        <dbReference type="Proteomes" id="UP000670947"/>
    </source>
</evidence>
<evidence type="ECO:0000256" key="2">
    <source>
        <dbReference type="ARBA" id="ARBA00034221"/>
    </source>
</evidence>
<gene>
    <name evidence="6" type="ORF">I8J29_30755</name>
</gene>
<dbReference type="Gene3D" id="3.60.15.10">
    <property type="entry name" value="Ribonuclease Z/Hydroxyacylglutathione hydrolase-like"/>
    <property type="match status" value="1"/>
</dbReference>
<dbReference type="SMART" id="SM00849">
    <property type="entry name" value="Lactamase_B"/>
    <property type="match status" value="1"/>
</dbReference>
<feature type="domain" description="Metallo-beta-lactamase" evidence="5">
    <location>
        <begin position="7"/>
        <end position="212"/>
    </location>
</feature>
<dbReference type="SUPFAM" id="SSF56281">
    <property type="entry name" value="Metallo-hydrolase/oxidoreductase"/>
    <property type="match status" value="1"/>
</dbReference>
<evidence type="ECO:0000259" key="5">
    <source>
        <dbReference type="SMART" id="SM00849"/>
    </source>
</evidence>
<comment type="caution">
    <text evidence="6">The sequence shown here is derived from an EMBL/GenBank/DDBJ whole genome shotgun (WGS) entry which is preliminary data.</text>
</comment>
<dbReference type="RefSeq" id="WP_208851116.1">
    <property type="nucleotide sequence ID" value="NZ_JAGGDJ010000063.1"/>
</dbReference>
<accession>A0ABS3WJR6</accession>
<keyword evidence="7" id="KW-1185">Reference proteome</keyword>
<dbReference type="EMBL" id="JAGGDJ010000063">
    <property type="protein sequence ID" value="MBO7748565.1"/>
    <property type="molecule type" value="Genomic_DNA"/>
</dbReference>
<evidence type="ECO:0000256" key="3">
    <source>
        <dbReference type="ARBA" id="ARBA00034301"/>
    </source>
</evidence>
<proteinExistence type="predicted"/>
<dbReference type="Proteomes" id="UP000670947">
    <property type="component" value="Unassembled WGS sequence"/>
</dbReference>
<dbReference type="Pfam" id="PF12706">
    <property type="entry name" value="Lactamase_B_2"/>
    <property type="match status" value="1"/>
</dbReference>
<dbReference type="PANTHER" id="PTHR43546">
    <property type="entry name" value="UPF0173 METAL-DEPENDENT HYDROLASE MJ1163-RELATED"/>
    <property type="match status" value="1"/>
</dbReference>
<evidence type="ECO:0000256" key="1">
    <source>
        <dbReference type="ARBA" id="ARBA00022801"/>
    </source>
</evidence>
<dbReference type="PANTHER" id="PTHR43546:SF9">
    <property type="entry name" value="L-ASCORBATE-6-PHOSPHATE LACTONASE ULAG-RELATED"/>
    <property type="match status" value="1"/>
</dbReference>
<comment type="function">
    <text evidence="3">Counteracts the endogenous Pycsar antiviral defense system. Phosphodiesterase that enables metal-dependent hydrolysis of host cyclic nucleotide Pycsar defense signals such as cCMP and cUMP.</text>
</comment>